<dbReference type="AlphaFoldDB" id="A0A670K0E6"/>
<dbReference type="InterPro" id="IPR043502">
    <property type="entry name" value="DNA/RNA_pol_sf"/>
</dbReference>
<name>A0A670K0E6_PODMU</name>
<evidence type="ECO:0000313" key="3">
    <source>
        <dbReference type="Proteomes" id="UP000472272"/>
    </source>
</evidence>
<organism evidence="2 3">
    <name type="scientific">Podarcis muralis</name>
    <name type="common">Wall lizard</name>
    <name type="synonym">Lacerta muralis</name>
    <dbReference type="NCBI Taxonomy" id="64176"/>
    <lineage>
        <taxon>Eukaryota</taxon>
        <taxon>Metazoa</taxon>
        <taxon>Chordata</taxon>
        <taxon>Craniata</taxon>
        <taxon>Vertebrata</taxon>
        <taxon>Euteleostomi</taxon>
        <taxon>Lepidosauria</taxon>
        <taxon>Squamata</taxon>
        <taxon>Bifurcata</taxon>
        <taxon>Unidentata</taxon>
        <taxon>Episquamata</taxon>
        <taxon>Laterata</taxon>
        <taxon>Lacertibaenia</taxon>
        <taxon>Lacertidae</taxon>
        <taxon>Podarcis</taxon>
    </lineage>
</organism>
<dbReference type="GeneTree" id="ENSGT01150000286962"/>
<dbReference type="CDD" id="cd01650">
    <property type="entry name" value="RT_nLTR_like"/>
    <property type="match status" value="1"/>
</dbReference>
<protein>
    <recommendedName>
        <fullName evidence="1">Reverse transcriptase domain-containing protein</fullName>
    </recommendedName>
</protein>
<evidence type="ECO:0000259" key="1">
    <source>
        <dbReference type="PROSITE" id="PS50878"/>
    </source>
</evidence>
<accession>A0A670K0E6</accession>
<proteinExistence type="predicted"/>
<reference evidence="2" key="2">
    <citation type="submission" date="2025-08" db="UniProtKB">
        <authorList>
            <consortium name="Ensembl"/>
        </authorList>
    </citation>
    <scope>IDENTIFICATION</scope>
</reference>
<dbReference type="Ensembl" id="ENSPMRT00000030822.1">
    <property type="protein sequence ID" value="ENSPMRP00000029054.1"/>
    <property type="gene ID" value="ENSPMRG00000018784.1"/>
</dbReference>
<reference evidence="2" key="3">
    <citation type="submission" date="2025-09" db="UniProtKB">
        <authorList>
            <consortium name="Ensembl"/>
        </authorList>
    </citation>
    <scope>IDENTIFICATION</scope>
</reference>
<evidence type="ECO:0000313" key="2">
    <source>
        <dbReference type="Ensembl" id="ENSPMRP00000029054.1"/>
    </source>
</evidence>
<dbReference type="SUPFAM" id="SSF56672">
    <property type="entry name" value="DNA/RNA polymerases"/>
    <property type="match status" value="1"/>
</dbReference>
<dbReference type="OMA" id="MRTEIVW"/>
<dbReference type="InterPro" id="IPR000477">
    <property type="entry name" value="RT_dom"/>
</dbReference>
<keyword evidence="3" id="KW-1185">Reference proteome</keyword>
<feature type="domain" description="Reverse transcriptase" evidence="1">
    <location>
        <begin position="208"/>
        <end position="469"/>
    </location>
</feature>
<dbReference type="PROSITE" id="PS50878">
    <property type="entry name" value="RT_POL"/>
    <property type="match status" value="1"/>
</dbReference>
<reference evidence="2 3" key="1">
    <citation type="journal article" date="2019" name="Proc. Natl. Acad. Sci. U.S.A.">
        <title>Regulatory changes in pterin and carotenoid genes underlie balanced color polymorphisms in the wall lizard.</title>
        <authorList>
            <person name="Andrade P."/>
            <person name="Pinho C."/>
            <person name="Perez I de Lanuza G."/>
            <person name="Afonso S."/>
            <person name="Brejcha J."/>
            <person name="Rubin C.J."/>
            <person name="Wallerman O."/>
            <person name="Pereira P."/>
            <person name="Sabatino S.J."/>
            <person name="Bellati A."/>
            <person name="Pellitteri-Rosa D."/>
            <person name="Bosakova Z."/>
            <person name="Bunikis I."/>
            <person name="Carretero M.A."/>
            <person name="Feiner N."/>
            <person name="Marsik P."/>
            <person name="Pauperio F."/>
            <person name="Salvi D."/>
            <person name="Soler L."/>
            <person name="While G.M."/>
            <person name="Uller T."/>
            <person name="Font E."/>
            <person name="Andersson L."/>
            <person name="Carneiro M."/>
        </authorList>
    </citation>
    <scope>NUCLEOTIDE SEQUENCE</scope>
</reference>
<dbReference type="Proteomes" id="UP000472272">
    <property type="component" value="Chromosome 14"/>
</dbReference>
<dbReference type="Pfam" id="PF00078">
    <property type="entry name" value="RVT_1"/>
    <property type="match status" value="1"/>
</dbReference>
<dbReference type="PANTHER" id="PTHR33332">
    <property type="entry name" value="REVERSE TRANSCRIPTASE DOMAIN-CONTAINING PROTEIN"/>
    <property type="match status" value="1"/>
</dbReference>
<sequence length="682" mass="76684">MRTEIVWWWRSGSRRRRRVKLPTQQLPVLLFSQRHGSPPIYSSKVVSMVNWLEPFMDAGACFIKSQTLFFFSKFFYWFSKNFKQTYINLNSRRLFQVVHNLAEPPATSGPSMGHMISCNDFAKFFADKIAQIWEEVDSTVGAEPGRESARVLSSQVVWDQFQPVTSEDVDRLLGRVKPTTCLLDPCPSWLIKASREGLGDGLRGVVNASLREGAFPDPLKEAVIKPLLKKPSLDAATMANYRPVSNLPFLGKVIERVVAEQLQARLEEADHLDPFQSGFRPHHGTETALVALVDDLRRARDKGESCFLVLLDLSAAFDTIDHNILLNRLEGLGAGGTVIQWFRSFLLGRVQKVVVGDECSDPWALTCGVPQGSVLSPMLFNIYMQPLGEIIRRFGLGVHQYADDTQLYLSFKSEPVKAVKVLCECLEAVGGWMAANRLRLNPDKTEVLFLGDRRRAGVEDSLVLNGVTVPLKDQVRSLGVILDSQLSMEAQVKSVSRASVYQLHLVRRLRPYLPADCLARVVHALVISRLDYCNALYVGLPLKVTRKLQLIQNAAARLVTGCGRRDHITPVLKDLHWLPVSFRAQFKVLVLTFKALNGLGPVYLKERLHPHRSARTLRSSSEGLLAVPSLREVKLQGTRQRAFSVVAPVLWNALPSDVKAINNYLTFRRHLKAALFREVFNM</sequence>